<keyword evidence="2" id="KW-1185">Reference proteome</keyword>
<dbReference type="PROSITE" id="PS51257">
    <property type="entry name" value="PROKAR_LIPOPROTEIN"/>
    <property type="match status" value="1"/>
</dbReference>
<dbReference type="Proteomes" id="UP001621706">
    <property type="component" value="Unassembled WGS sequence"/>
</dbReference>
<evidence type="ECO:0000313" key="1">
    <source>
        <dbReference type="EMBL" id="MFK7000277.1"/>
    </source>
</evidence>
<sequence length="333" mass="39386">MKAYSKYLFFHLLVSFIFFSCKNEDFVEKKDIKKFKETDFVVSLEQNFSENKNQIYASSLLYAWNALQFNEIETDKTTEDFHQLITSKSFLNSLDKDDIDIDVNRSDSLIYARAFFKKNLPFQREFDYNNSPIIFDNVKTKSFGFYGSNFEKKSQAEILYYKDDDNFIIKLIPIDNNQEIIIIKKREKNYNNFREIISQYEIDLKTGRKEKFTEKDNWQYIFNESDEVRIPEINFNIEKLFESISGISFREKNKLYSIEMAKQSIAFLLNNKGAKVESEAILEVATDAGEENNLPKPKNFILDKPFTIILKQENSKNPYFACYINNSELLVKN</sequence>
<name>A0ABW8P6V2_9FLAO</name>
<dbReference type="EMBL" id="JAZGZP010000006">
    <property type="protein sequence ID" value="MFK7000277.1"/>
    <property type="molecule type" value="Genomic_DNA"/>
</dbReference>
<gene>
    <name evidence="1" type="ORF">V3I07_05135</name>
</gene>
<comment type="caution">
    <text evidence="1">The sequence shown here is derived from an EMBL/GenBank/DDBJ whole genome shotgun (WGS) entry which is preliminary data.</text>
</comment>
<protein>
    <recommendedName>
        <fullName evidence="3">Serpin domain-containing protein</fullName>
    </recommendedName>
</protein>
<dbReference type="RefSeq" id="WP_088398048.1">
    <property type="nucleotide sequence ID" value="NZ_JAZGZP010000006.1"/>
</dbReference>
<proteinExistence type="predicted"/>
<organism evidence="1 2">
    <name type="scientific">Flavobacterium oreochromis</name>
    <dbReference type="NCBI Taxonomy" id="2906078"/>
    <lineage>
        <taxon>Bacteria</taxon>
        <taxon>Pseudomonadati</taxon>
        <taxon>Bacteroidota</taxon>
        <taxon>Flavobacteriia</taxon>
        <taxon>Flavobacteriales</taxon>
        <taxon>Flavobacteriaceae</taxon>
        <taxon>Flavobacterium</taxon>
    </lineage>
</organism>
<evidence type="ECO:0008006" key="3">
    <source>
        <dbReference type="Google" id="ProtNLM"/>
    </source>
</evidence>
<reference evidence="1 2" key="1">
    <citation type="submission" date="2024-02" db="EMBL/GenBank/DDBJ databases">
        <title>Comparative Genomic Analysis of Flavobacterium Species Causing Columnaris Disease of Freshwater Fish in Thailand: Insights into Virulence and Resistance Mechanisms.</title>
        <authorList>
            <person name="Nguyen D."/>
            <person name="Chokmangmeepisarn P."/>
            <person name="Khianchaikhan K."/>
            <person name="Morishita M."/>
            <person name="Bunnoy A."/>
            <person name="Rodkhum C."/>
        </authorList>
    </citation>
    <scope>NUCLEOTIDE SEQUENCE [LARGE SCALE GENOMIC DNA]</scope>
    <source>
        <strain evidence="1 2">CNRT2201</strain>
    </source>
</reference>
<accession>A0ABW8P6V2</accession>
<evidence type="ECO:0000313" key="2">
    <source>
        <dbReference type="Proteomes" id="UP001621706"/>
    </source>
</evidence>